<keyword evidence="3" id="KW-1185">Reference proteome</keyword>
<keyword evidence="1" id="KW-0812">Transmembrane</keyword>
<evidence type="ECO:0000313" key="3">
    <source>
        <dbReference type="Proteomes" id="UP000032361"/>
    </source>
</evidence>
<dbReference type="AlphaFoldDB" id="A0A0D7W1F7"/>
<keyword evidence="1" id="KW-1133">Transmembrane helix</keyword>
<dbReference type="OrthoDB" id="1422961at2"/>
<comment type="caution">
    <text evidence="2">The sequence shown here is derived from an EMBL/GenBank/DDBJ whole genome shotgun (WGS) entry which is preliminary data.</text>
</comment>
<gene>
    <name evidence="2" type="ORF">PK35_07775</name>
</gene>
<dbReference type="PATRIC" id="fig|1382798.3.peg.2898"/>
<dbReference type="RefSeq" id="WP_131474401.1">
    <property type="nucleotide sequence ID" value="NZ_JTDV01000005.1"/>
</dbReference>
<protein>
    <submittedName>
        <fullName evidence="2">Uncharacterized protein</fullName>
    </submittedName>
</protein>
<evidence type="ECO:0000256" key="1">
    <source>
        <dbReference type="SAM" id="Phobius"/>
    </source>
</evidence>
<feature type="transmembrane region" description="Helical" evidence="1">
    <location>
        <begin position="6"/>
        <end position="25"/>
    </location>
</feature>
<proteinExistence type="predicted"/>
<organism evidence="2 3">
    <name type="scientific">Neotamlana nanhaiensis</name>
    <dbReference type="NCBI Taxonomy" id="1382798"/>
    <lineage>
        <taxon>Bacteria</taxon>
        <taxon>Pseudomonadati</taxon>
        <taxon>Bacteroidota</taxon>
        <taxon>Flavobacteriia</taxon>
        <taxon>Flavobacteriales</taxon>
        <taxon>Flavobacteriaceae</taxon>
        <taxon>Neotamlana</taxon>
    </lineage>
</organism>
<sequence>MLRYNILKAPVFYIVGLFFVNCLTLPAQDYDFIFSEVRNQALVKSEGKSPYVYELIAEKFIVTGPDKYIKRITPFYQKTLLYKDLAQDDSIKIVQLKQASQPITNLDEADVNNRLEVYRRTLKRAKKYELVPATSNPFYKLKIRRNIFKPEQVILGRFKALGLYYVIKNVAGLTECNLIPVEEAKENNITKDQFLFENKFVVIQNLHTKVYYMVFPDFIKKYPIKVSEKIKT</sequence>
<evidence type="ECO:0000313" key="2">
    <source>
        <dbReference type="EMBL" id="KJD32869.1"/>
    </source>
</evidence>
<accession>A0A0D7W1F7</accession>
<keyword evidence="1" id="KW-0472">Membrane</keyword>
<dbReference type="Proteomes" id="UP000032361">
    <property type="component" value="Unassembled WGS sequence"/>
</dbReference>
<dbReference type="EMBL" id="JTDV01000005">
    <property type="protein sequence ID" value="KJD32869.1"/>
    <property type="molecule type" value="Genomic_DNA"/>
</dbReference>
<reference evidence="2 3" key="1">
    <citation type="journal article" date="2015" name="Antonie Van Leeuwenhoek">
        <title>Tamlana nanhaiensis sp. nov., isolated from surface seawater collected from the South China Sea.</title>
        <authorList>
            <person name="Liu X."/>
            <person name="Lai Q."/>
            <person name="Du Y."/>
            <person name="Li G."/>
            <person name="Sun F."/>
            <person name="Shao Z."/>
        </authorList>
    </citation>
    <scope>NUCLEOTIDE SEQUENCE [LARGE SCALE GENOMIC DNA]</scope>
    <source>
        <strain evidence="2 3">FHC16</strain>
    </source>
</reference>
<name>A0A0D7W1F7_9FLAO</name>